<comment type="caution">
    <text evidence="2">The sequence shown here is derived from an EMBL/GenBank/DDBJ whole genome shotgun (WGS) entry which is preliminary data.</text>
</comment>
<dbReference type="RefSeq" id="WP_341423937.1">
    <property type="nucleotide sequence ID" value="NZ_LZZM01000039.1"/>
</dbReference>
<feature type="compositionally biased region" description="Basic and acidic residues" evidence="1">
    <location>
        <begin position="131"/>
        <end position="142"/>
    </location>
</feature>
<dbReference type="Pfam" id="PF05133">
    <property type="entry name" value="SPP1_portal"/>
    <property type="match status" value="1"/>
</dbReference>
<dbReference type="Proteomes" id="UP000190890">
    <property type="component" value="Unassembled WGS sequence"/>
</dbReference>
<name>A0A1S8TWH4_9CLOT</name>
<dbReference type="EMBL" id="LZZM01000039">
    <property type="protein sequence ID" value="OOM81969.1"/>
    <property type="molecule type" value="Genomic_DNA"/>
</dbReference>
<dbReference type="InterPro" id="IPR021145">
    <property type="entry name" value="Portal_protein_SPP1_Gp6-like"/>
</dbReference>
<reference evidence="2 3" key="1">
    <citation type="submission" date="2016-05" db="EMBL/GenBank/DDBJ databases">
        <title>Microbial solvent formation.</title>
        <authorList>
            <person name="Poehlein A."/>
            <person name="Montoya Solano J.D."/>
            <person name="Flitsch S."/>
            <person name="Krabben P."/>
            <person name="Duerre P."/>
            <person name="Daniel R."/>
        </authorList>
    </citation>
    <scope>NUCLEOTIDE SEQUENCE [LARGE SCALE GENOMIC DNA]</scope>
    <source>
        <strain evidence="2 3">DSM 2619</strain>
    </source>
</reference>
<accession>A0A1S8TWH4</accession>
<gene>
    <name evidence="2" type="ORF">CLPUN_06840</name>
</gene>
<dbReference type="AlphaFoldDB" id="A0A1S8TWH4"/>
<organism evidence="2 3">
    <name type="scientific">Clostridium puniceum</name>
    <dbReference type="NCBI Taxonomy" id="29367"/>
    <lineage>
        <taxon>Bacteria</taxon>
        <taxon>Bacillati</taxon>
        <taxon>Bacillota</taxon>
        <taxon>Clostridia</taxon>
        <taxon>Eubacteriales</taxon>
        <taxon>Clostridiaceae</taxon>
        <taxon>Clostridium</taxon>
    </lineage>
</organism>
<protein>
    <submittedName>
        <fullName evidence="2">Phage portal protein, SPP1 Gp6-like</fullName>
    </submittedName>
</protein>
<evidence type="ECO:0000313" key="2">
    <source>
        <dbReference type="EMBL" id="OOM81969.1"/>
    </source>
</evidence>
<evidence type="ECO:0000256" key="1">
    <source>
        <dbReference type="SAM" id="MobiDB-lite"/>
    </source>
</evidence>
<keyword evidence="3" id="KW-1185">Reference proteome</keyword>
<evidence type="ECO:0000313" key="3">
    <source>
        <dbReference type="Proteomes" id="UP000190890"/>
    </source>
</evidence>
<feature type="region of interest" description="Disordered" evidence="1">
    <location>
        <begin position="131"/>
        <end position="155"/>
    </location>
</feature>
<sequence>MKYLLIQNTLDRYIDTMYQIACHINHNEKMQSNLSGIALRSRLIALENKCKLEEKAHKNIIKSRLKFLCMYLNLKKSKNYDYKDIKALYTPNIPQDDFTTAQMLNQLPEGIVSKDTGRGLFSFIHNKSAEGEKVKKDQRETWTKTSLDKAVGNDG</sequence>
<proteinExistence type="predicted"/>
<dbReference type="STRING" id="29367.CLPUN_06840"/>